<organism evidence="2">
    <name type="scientific">metagenome</name>
    <dbReference type="NCBI Taxonomy" id="256318"/>
    <lineage>
        <taxon>unclassified sequences</taxon>
        <taxon>metagenomes</taxon>
    </lineage>
</organism>
<proteinExistence type="predicted"/>
<keyword evidence="1" id="KW-0472">Membrane</keyword>
<evidence type="ECO:0000313" key="2">
    <source>
        <dbReference type="EMBL" id="CUR62387.1"/>
    </source>
</evidence>
<name>A0A2P2CKA5_9ZZZZ</name>
<protein>
    <recommendedName>
        <fullName evidence="3">Transmembrane protein</fullName>
    </recommendedName>
</protein>
<dbReference type="Pfam" id="PF20554">
    <property type="entry name" value="DUF6766"/>
    <property type="match status" value="1"/>
</dbReference>
<reference evidence="2" key="1">
    <citation type="submission" date="2015-08" db="EMBL/GenBank/DDBJ databases">
        <authorList>
            <person name="Babu N.S."/>
            <person name="Beckwith C.J."/>
            <person name="Beseler K.G."/>
            <person name="Brison A."/>
            <person name="Carone J.V."/>
            <person name="Caskin T.P."/>
            <person name="Diamond M."/>
            <person name="Durham M.E."/>
            <person name="Foxe J.M."/>
            <person name="Go M."/>
            <person name="Henderson B.A."/>
            <person name="Jones I.B."/>
            <person name="McGettigan J.A."/>
            <person name="Micheletti S.J."/>
            <person name="Nasrallah M.E."/>
            <person name="Ortiz D."/>
            <person name="Piller C.R."/>
            <person name="Privatt S.R."/>
            <person name="Schneider S.L."/>
            <person name="Sharp S."/>
            <person name="Smith T.C."/>
            <person name="Stanton J.D."/>
            <person name="Ullery H.E."/>
            <person name="Wilson R.J."/>
            <person name="Serrano M.G."/>
            <person name="Buck G."/>
            <person name="Lee V."/>
            <person name="Wang Y."/>
            <person name="Carvalho R."/>
            <person name="Voegtly L."/>
            <person name="Shi R."/>
            <person name="Duckworth R."/>
            <person name="Johnson A."/>
            <person name="Loviza R."/>
            <person name="Walstead R."/>
            <person name="Shah Z."/>
            <person name="Kiflezghi M."/>
            <person name="Wade K."/>
            <person name="Ball S.L."/>
            <person name="Bradley K.W."/>
            <person name="Asai D.J."/>
            <person name="Bowman C.A."/>
            <person name="Russell D.A."/>
            <person name="Pope W.H."/>
            <person name="Jacobs-Sera D."/>
            <person name="Hendrix R.W."/>
            <person name="Hatfull G.F."/>
        </authorList>
    </citation>
    <scope>NUCLEOTIDE SEQUENCE</scope>
</reference>
<evidence type="ECO:0000256" key="1">
    <source>
        <dbReference type="SAM" id="Phobius"/>
    </source>
</evidence>
<evidence type="ECO:0008006" key="3">
    <source>
        <dbReference type="Google" id="ProtNLM"/>
    </source>
</evidence>
<accession>A0A2P2CKA5</accession>
<sequence length="224" mass="24754">MRTFLKHNSLSLFFGVIFLLSLAGQSVAGWQQLNALQVAEHLDPVPWSGYVTSSDFAVDVAENWQSEFLQFWVYLMATVWLLQKGSPESKELDKAGRESDEDQLVGRYADEDSPAWAAAGGWRTRLYSSSMAIVMGAIFLASWSVQSVAGWAAYNEQRLQQLQDPISWGSYLAAADFWARTLQNWQSEFLAVGTMAVLAVYLRQRGSSQSKPVGASHGSTGVEG</sequence>
<keyword evidence="1" id="KW-1133">Transmembrane helix</keyword>
<keyword evidence="1" id="KW-0812">Transmembrane</keyword>
<feature type="transmembrane region" description="Helical" evidence="1">
    <location>
        <begin position="132"/>
        <end position="154"/>
    </location>
</feature>
<dbReference type="AlphaFoldDB" id="A0A2P2CKA5"/>
<dbReference type="EMBL" id="CZKB01000028">
    <property type="protein sequence ID" value="CUR62387.1"/>
    <property type="molecule type" value="Genomic_DNA"/>
</dbReference>
<dbReference type="InterPro" id="IPR046657">
    <property type="entry name" value="DUF6766"/>
</dbReference>
<gene>
    <name evidence="2" type="ORF">NOCA180031</name>
</gene>